<feature type="compositionally biased region" description="Basic residues" evidence="1">
    <location>
        <begin position="217"/>
        <end position="230"/>
    </location>
</feature>
<protein>
    <submittedName>
        <fullName evidence="2">Uncharacterized protein</fullName>
    </submittedName>
</protein>
<name>A0A814DW29_9BILA</name>
<evidence type="ECO:0000256" key="1">
    <source>
        <dbReference type="SAM" id="MobiDB-lite"/>
    </source>
</evidence>
<dbReference type="OrthoDB" id="10233125at2759"/>
<dbReference type="AlphaFoldDB" id="A0A814DW29"/>
<dbReference type="EMBL" id="CAJNOC010002975">
    <property type="protein sequence ID" value="CAF0960926.1"/>
    <property type="molecule type" value="Genomic_DNA"/>
</dbReference>
<dbReference type="Proteomes" id="UP000663879">
    <property type="component" value="Unassembled WGS sequence"/>
</dbReference>
<feature type="compositionally biased region" description="Basic and acidic residues" evidence="1">
    <location>
        <begin position="231"/>
        <end position="249"/>
    </location>
</feature>
<reference evidence="2" key="1">
    <citation type="submission" date="2021-02" db="EMBL/GenBank/DDBJ databases">
        <authorList>
            <person name="Nowell W R."/>
        </authorList>
    </citation>
    <scope>NUCLEOTIDE SEQUENCE</scope>
    <source>
        <strain evidence="2">Ploen Becks lab</strain>
    </source>
</reference>
<comment type="caution">
    <text evidence="2">The sequence shown here is derived from an EMBL/GenBank/DDBJ whole genome shotgun (WGS) entry which is preliminary data.</text>
</comment>
<accession>A0A814DW29</accession>
<organism evidence="2 3">
    <name type="scientific">Brachionus calyciflorus</name>
    <dbReference type="NCBI Taxonomy" id="104777"/>
    <lineage>
        <taxon>Eukaryota</taxon>
        <taxon>Metazoa</taxon>
        <taxon>Spiralia</taxon>
        <taxon>Gnathifera</taxon>
        <taxon>Rotifera</taxon>
        <taxon>Eurotatoria</taxon>
        <taxon>Monogononta</taxon>
        <taxon>Pseudotrocha</taxon>
        <taxon>Ploima</taxon>
        <taxon>Brachionidae</taxon>
        <taxon>Brachionus</taxon>
    </lineage>
</organism>
<sequence length="467" mass="54921">MKDNPYFFTELLDILKSELHFVPIWTGLLISNEIDVFPHKNSLSRLTNNPVEAWFGNLRNNILDINKRVKIKQRLCPSEIDIPLYNQLKMFSEERFKNSHRNNSKIFADIEEEKNKAIKETHVKQEELSKENVIKLENLLKESQDKQLIVEEIIENLEGNLKIFKKLHWKWEYTSRQKSLLQSEEKNEEQVNQDIEFERLQEKYMKLRNKYTEFKSKNHFKKQKNNKPKKNGKENAELKRTSQPHEKRKELENQIKNFKKSFDIPDENSLPGIVIQNSVEVACAYKLCGGKGNIDKSKKSYRKAKNCPLNPLNIEKKETITKSPKRSILNDISGSQDFSEKKVKFKKTVIVSEIESSSDEDDLIKIESDSESEIETKSIKKDFIDYKKKESRTSTMTTMKKLFEDNDPIVGFYTSDGSENGRPIREGTNGGIYYECPTSFIKSYLRGKRLLSCKFFDGRHKYFYKFL</sequence>
<keyword evidence="3" id="KW-1185">Reference proteome</keyword>
<feature type="region of interest" description="Disordered" evidence="1">
    <location>
        <begin position="215"/>
        <end position="249"/>
    </location>
</feature>
<proteinExistence type="predicted"/>
<evidence type="ECO:0000313" key="2">
    <source>
        <dbReference type="EMBL" id="CAF0960926.1"/>
    </source>
</evidence>
<evidence type="ECO:0000313" key="3">
    <source>
        <dbReference type="Proteomes" id="UP000663879"/>
    </source>
</evidence>
<gene>
    <name evidence="2" type="ORF">OXX778_LOCUS14443</name>
</gene>